<dbReference type="GO" id="GO:0006882">
    <property type="term" value="P:intracellular zinc ion homeostasis"/>
    <property type="evidence" value="ECO:0007669"/>
    <property type="project" value="TreeGrafter"/>
</dbReference>
<name>A0A0J9XFP9_GEOCN</name>
<evidence type="ECO:0000256" key="5">
    <source>
        <dbReference type="SAM" id="MobiDB-lite"/>
    </source>
</evidence>
<feature type="transmembrane region" description="Helical" evidence="6">
    <location>
        <begin position="385"/>
        <end position="403"/>
    </location>
</feature>
<evidence type="ECO:0000313" key="9">
    <source>
        <dbReference type="Proteomes" id="UP000242525"/>
    </source>
</evidence>
<dbReference type="PANTHER" id="PTHR16950">
    <property type="entry name" value="ZINC TRANSPORTER SLC39A7 HISTIDINE-RICH MEMBRANE PROTEIN KE4"/>
    <property type="match status" value="1"/>
</dbReference>
<protein>
    <submittedName>
        <fullName evidence="8">Similar to Saccharomyces cerevisiae YIL023C YKE4 Zinc transporter</fullName>
    </submittedName>
</protein>
<comment type="caution">
    <text evidence="8">The sequence shown here is derived from an EMBL/GenBank/DDBJ whole genome shotgun (WGS) entry which is preliminary data.</text>
</comment>
<keyword evidence="9" id="KW-1185">Reference proteome</keyword>
<feature type="chain" id="PRO_5005325768" evidence="7">
    <location>
        <begin position="20"/>
        <end position="443"/>
    </location>
</feature>
<evidence type="ECO:0000256" key="2">
    <source>
        <dbReference type="ARBA" id="ARBA00022692"/>
    </source>
</evidence>
<dbReference type="EMBL" id="CCBN010000014">
    <property type="protein sequence ID" value="CDO56353.1"/>
    <property type="molecule type" value="Genomic_DNA"/>
</dbReference>
<keyword evidence="4 6" id="KW-0472">Membrane</keyword>
<dbReference type="InterPro" id="IPR003689">
    <property type="entry name" value="ZIP"/>
</dbReference>
<dbReference type="OrthoDB" id="200954at2759"/>
<feature type="region of interest" description="Disordered" evidence="5">
    <location>
        <begin position="217"/>
        <end position="243"/>
    </location>
</feature>
<feature type="transmembrane region" description="Helical" evidence="6">
    <location>
        <begin position="337"/>
        <end position="357"/>
    </location>
</feature>
<keyword evidence="7" id="KW-0732">Signal</keyword>
<comment type="subcellular location">
    <subcellularLocation>
        <location evidence="1">Membrane</location>
        <topology evidence="1">Multi-pass membrane protein</topology>
    </subcellularLocation>
</comment>
<dbReference type="Pfam" id="PF02535">
    <property type="entry name" value="Zip"/>
    <property type="match status" value="1"/>
</dbReference>
<accession>A0A0J9XFP9</accession>
<dbReference type="STRING" id="1173061.A0A0J9XFP9"/>
<feature type="signal peptide" evidence="7">
    <location>
        <begin position="1"/>
        <end position="19"/>
    </location>
</feature>
<keyword evidence="3 6" id="KW-1133">Transmembrane helix</keyword>
<evidence type="ECO:0000256" key="3">
    <source>
        <dbReference type="ARBA" id="ARBA00022989"/>
    </source>
</evidence>
<gene>
    <name evidence="8" type="ORF">BN980_GECA14s03288g</name>
</gene>
<evidence type="ECO:0000313" key="8">
    <source>
        <dbReference type="EMBL" id="CDO56353.1"/>
    </source>
</evidence>
<evidence type="ECO:0000256" key="7">
    <source>
        <dbReference type="SAM" id="SignalP"/>
    </source>
</evidence>
<feature type="transmembrane region" description="Helical" evidence="6">
    <location>
        <begin position="170"/>
        <end position="186"/>
    </location>
</feature>
<evidence type="ECO:0000256" key="1">
    <source>
        <dbReference type="ARBA" id="ARBA00004141"/>
    </source>
</evidence>
<reference evidence="8" key="1">
    <citation type="submission" date="2014-03" db="EMBL/GenBank/DDBJ databases">
        <authorList>
            <person name="Casaregola S."/>
        </authorList>
    </citation>
    <scope>NUCLEOTIDE SEQUENCE [LARGE SCALE GENOMIC DNA]</scope>
    <source>
        <strain evidence="8">CLIB 918</strain>
    </source>
</reference>
<dbReference type="AlphaFoldDB" id="A0A0J9XFP9"/>
<organism evidence="8 9">
    <name type="scientific">Geotrichum candidum</name>
    <name type="common">Oospora lactis</name>
    <name type="synonym">Dipodascus geotrichum</name>
    <dbReference type="NCBI Taxonomy" id="1173061"/>
    <lineage>
        <taxon>Eukaryota</taxon>
        <taxon>Fungi</taxon>
        <taxon>Dikarya</taxon>
        <taxon>Ascomycota</taxon>
        <taxon>Saccharomycotina</taxon>
        <taxon>Dipodascomycetes</taxon>
        <taxon>Dipodascales</taxon>
        <taxon>Dipodascaceae</taxon>
        <taxon>Geotrichum</taxon>
    </lineage>
</organism>
<sequence length="443" mass="47802">MKLNLFLSAALFSSSFVLGLTEEPETAPTTNLEALKNKVSELYYDNDVYNLEAIDARLQECPVVIDLNNYIREESLLNEESFIEKLFTKLFPFGPAGNSILATSYISGPPNFLLALIPPNINPASLNTLVSFAIGGLLGDVFLHLLPQTFVGEVHDEGARFLIVDEKRNTILGLAMFVGFLAFIILDKGMRIMGAGHDHSHDKVTVTHKQHVEIHGHVEEEVESKGKSSSIEKKQATKRNGGKDKVETDIIDSYEISKEESGPSSSIKLSAYLNLIADFTHNITDGLAIAASFYISKSVGATTCLAVFFHEIPHEVGDFALLIQGGFSKSQAMQAQFVTAIGAFLGTFLGIGINYLTTGGASTSDGMASGVATGIFGTNVLAGDLVLPFTAGGFLYIGTVGVIPEILEADEDLSRLEQVKRSLINLVAMLVGIGLMFIISWNE</sequence>
<proteinExistence type="predicted"/>
<evidence type="ECO:0000256" key="4">
    <source>
        <dbReference type="ARBA" id="ARBA00023136"/>
    </source>
</evidence>
<dbReference type="Proteomes" id="UP000242525">
    <property type="component" value="Unassembled WGS sequence"/>
</dbReference>
<dbReference type="GO" id="GO:0016020">
    <property type="term" value="C:membrane"/>
    <property type="evidence" value="ECO:0007669"/>
    <property type="project" value="UniProtKB-SubCell"/>
</dbReference>
<dbReference type="PANTHER" id="PTHR16950:SF16">
    <property type="entry name" value="ZINC TRANSPORTER ZIP13"/>
    <property type="match status" value="1"/>
</dbReference>
<dbReference type="GO" id="GO:0005385">
    <property type="term" value="F:zinc ion transmembrane transporter activity"/>
    <property type="evidence" value="ECO:0007669"/>
    <property type="project" value="TreeGrafter"/>
</dbReference>
<feature type="transmembrane region" description="Helical" evidence="6">
    <location>
        <begin position="423"/>
        <end position="441"/>
    </location>
</feature>
<keyword evidence="2 6" id="KW-0812">Transmembrane</keyword>
<evidence type="ECO:0000256" key="6">
    <source>
        <dbReference type="SAM" id="Phobius"/>
    </source>
</evidence>